<sequence>MSRFRPNHLAYAHNRRRHWARLRCGFALALCHDYILMRKDRGFLYMSELDIGYPIPIWFSGFVKCRLGPPAVWRELMLKARKLTAEMGVQMGIVDSAHSGAEETEEAAIKLGEELVSRNWDGKVYAGCRKALYAELLNLLGSDETVGDYVDEDTNKILSKL</sequence>
<organism evidence="1 2">
    <name type="scientific">Datura stramonium</name>
    <name type="common">Jimsonweed</name>
    <name type="synonym">Common thornapple</name>
    <dbReference type="NCBI Taxonomy" id="4076"/>
    <lineage>
        <taxon>Eukaryota</taxon>
        <taxon>Viridiplantae</taxon>
        <taxon>Streptophyta</taxon>
        <taxon>Embryophyta</taxon>
        <taxon>Tracheophyta</taxon>
        <taxon>Spermatophyta</taxon>
        <taxon>Magnoliopsida</taxon>
        <taxon>eudicotyledons</taxon>
        <taxon>Gunneridae</taxon>
        <taxon>Pentapetalae</taxon>
        <taxon>asterids</taxon>
        <taxon>lamiids</taxon>
        <taxon>Solanales</taxon>
        <taxon>Solanaceae</taxon>
        <taxon>Solanoideae</taxon>
        <taxon>Datureae</taxon>
        <taxon>Datura</taxon>
    </lineage>
</organism>
<dbReference type="InterPro" id="IPR029045">
    <property type="entry name" value="ClpP/crotonase-like_dom_sf"/>
</dbReference>
<evidence type="ECO:0000313" key="1">
    <source>
        <dbReference type="EMBL" id="MCD7460892.1"/>
    </source>
</evidence>
<dbReference type="InterPro" id="IPR001753">
    <property type="entry name" value="Enoyl-CoA_hydra/iso"/>
</dbReference>
<proteinExistence type="predicted"/>
<reference evidence="1 2" key="1">
    <citation type="journal article" date="2021" name="BMC Genomics">
        <title>Datura genome reveals duplications of psychoactive alkaloid biosynthetic genes and high mutation rate following tissue culture.</title>
        <authorList>
            <person name="Rajewski A."/>
            <person name="Carter-House D."/>
            <person name="Stajich J."/>
            <person name="Litt A."/>
        </authorList>
    </citation>
    <scope>NUCLEOTIDE SEQUENCE [LARGE SCALE GENOMIC DNA]</scope>
    <source>
        <strain evidence="1">AR-01</strain>
    </source>
</reference>
<dbReference type="Proteomes" id="UP000823775">
    <property type="component" value="Unassembled WGS sequence"/>
</dbReference>
<comment type="caution">
    <text evidence="1">The sequence shown here is derived from an EMBL/GenBank/DDBJ whole genome shotgun (WGS) entry which is preliminary data.</text>
</comment>
<accession>A0ABS8SR11</accession>
<gene>
    <name evidence="1" type="ORF">HAX54_044675</name>
</gene>
<dbReference type="Gene3D" id="3.90.226.10">
    <property type="entry name" value="2-enoyl-CoA Hydratase, Chain A, domain 1"/>
    <property type="match status" value="1"/>
</dbReference>
<keyword evidence="2" id="KW-1185">Reference proteome</keyword>
<evidence type="ECO:0000313" key="2">
    <source>
        <dbReference type="Proteomes" id="UP000823775"/>
    </source>
</evidence>
<dbReference type="SUPFAM" id="SSF52096">
    <property type="entry name" value="ClpP/crotonase"/>
    <property type="match status" value="1"/>
</dbReference>
<dbReference type="Pfam" id="PF00378">
    <property type="entry name" value="ECH_1"/>
    <property type="match status" value="1"/>
</dbReference>
<protein>
    <submittedName>
        <fullName evidence="1">Uncharacterized protein</fullName>
    </submittedName>
</protein>
<dbReference type="PANTHER" id="PTHR11941:SF164">
    <property type="entry name" value="ENOYL-COA DELTA ISOMERASE 1, PEROXISOMAL-LIKE"/>
    <property type="match status" value="1"/>
</dbReference>
<name>A0ABS8SR11_DATST</name>
<dbReference type="PANTHER" id="PTHR11941">
    <property type="entry name" value="ENOYL-COA HYDRATASE-RELATED"/>
    <property type="match status" value="1"/>
</dbReference>
<dbReference type="EMBL" id="JACEIK010000684">
    <property type="protein sequence ID" value="MCD7460892.1"/>
    <property type="molecule type" value="Genomic_DNA"/>
</dbReference>